<evidence type="ECO:0000313" key="3">
    <source>
        <dbReference type="Proteomes" id="UP001152795"/>
    </source>
</evidence>
<dbReference type="Proteomes" id="UP001152795">
    <property type="component" value="Unassembled WGS sequence"/>
</dbReference>
<comment type="caution">
    <text evidence="2">The sequence shown here is derived from an EMBL/GenBank/DDBJ whole genome shotgun (WGS) entry which is preliminary data.</text>
</comment>
<protein>
    <submittedName>
        <fullName evidence="2">Hedgehog interacting</fullName>
    </submittedName>
</protein>
<organism evidence="2 3">
    <name type="scientific">Paramuricea clavata</name>
    <name type="common">Red gorgonian</name>
    <name type="synonym">Violescent sea-whip</name>
    <dbReference type="NCBI Taxonomy" id="317549"/>
    <lineage>
        <taxon>Eukaryota</taxon>
        <taxon>Metazoa</taxon>
        <taxon>Cnidaria</taxon>
        <taxon>Anthozoa</taxon>
        <taxon>Octocorallia</taxon>
        <taxon>Malacalcyonacea</taxon>
        <taxon>Plexauridae</taxon>
        <taxon>Paramuricea</taxon>
    </lineage>
</organism>
<feature type="region of interest" description="Disordered" evidence="1">
    <location>
        <begin position="209"/>
        <end position="270"/>
    </location>
</feature>
<accession>A0A7D9M308</accession>
<evidence type="ECO:0000313" key="2">
    <source>
        <dbReference type="EMBL" id="CAB4042507.1"/>
    </source>
</evidence>
<gene>
    <name evidence="2" type="ORF">PACLA_8A055032</name>
</gene>
<proteinExistence type="predicted"/>
<dbReference type="PANTHER" id="PTHR47456">
    <property type="entry name" value="PHD-TYPE DOMAIN-CONTAINING PROTEIN"/>
    <property type="match status" value="1"/>
</dbReference>
<reference evidence="2" key="1">
    <citation type="submission" date="2020-04" db="EMBL/GenBank/DDBJ databases">
        <authorList>
            <person name="Alioto T."/>
            <person name="Alioto T."/>
            <person name="Gomez Garrido J."/>
        </authorList>
    </citation>
    <scope>NUCLEOTIDE SEQUENCE</scope>
    <source>
        <strain evidence="2">A484AB</strain>
    </source>
</reference>
<dbReference type="OrthoDB" id="5973923at2759"/>
<evidence type="ECO:0000256" key="1">
    <source>
        <dbReference type="SAM" id="MobiDB-lite"/>
    </source>
</evidence>
<dbReference type="PANTHER" id="PTHR47456:SF4">
    <property type="entry name" value="SWIM-TYPE DOMAIN-CONTAINING PROTEIN"/>
    <property type="match status" value="1"/>
</dbReference>
<sequence>MKSTVFLCHFHREKAWREWISKSDHGVSDHKDEILRYLRSIAHSTTTNKIEDAVKTMKESTLWKSSLKLQKWQEGKWLPNAKRWVQAFRIEVAVHTNNGVEHQNEALKYDKKTIDKDYERFLVEGRGQFNVRSELESLEFNVSRTSRFICCGCIQKLKKQRGLINQLDSINSCIKNLHRVNLEDITPQLKRNVCDFHDNTSNTIVKKIRKDAKESTPTTLQPSTSSPVHHTDIPQWPVSPLVSNEQPKTESVRQLLVLDDEPDTLNDESL</sequence>
<feature type="compositionally biased region" description="Acidic residues" evidence="1">
    <location>
        <begin position="258"/>
        <end position="270"/>
    </location>
</feature>
<keyword evidence="3" id="KW-1185">Reference proteome</keyword>
<feature type="compositionally biased region" description="Low complexity" evidence="1">
    <location>
        <begin position="215"/>
        <end position="227"/>
    </location>
</feature>
<dbReference type="EMBL" id="CACRXK020030262">
    <property type="protein sequence ID" value="CAB4042507.1"/>
    <property type="molecule type" value="Genomic_DNA"/>
</dbReference>
<name>A0A7D9M308_PARCT</name>
<dbReference type="AlphaFoldDB" id="A0A7D9M308"/>